<dbReference type="AlphaFoldDB" id="A0AAD6TI60"/>
<evidence type="ECO:0000313" key="1">
    <source>
        <dbReference type="EMBL" id="KAJ7044337.1"/>
    </source>
</evidence>
<comment type="caution">
    <text evidence="1">The sequence shown here is derived from an EMBL/GenBank/DDBJ whole genome shotgun (WGS) entry which is preliminary data.</text>
</comment>
<dbReference type="EMBL" id="JARJCM010000007">
    <property type="protein sequence ID" value="KAJ7044337.1"/>
    <property type="molecule type" value="Genomic_DNA"/>
</dbReference>
<keyword evidence="2" id="KW-1185">Reference proteome</keyword>
<sequence length="178" mass="20195">MFNRVQLAAPGHRALQIQRNLTTLAHIYVVRKVLSFRENARKVSYLPGLRSLFSPASPLGVVLPTYFGNPGIKWQWHWRKEAYAKHGLQTMSVLGYLSSQPAVYTISMDVAKQVLALSLKSQLEKTEDSTSFIRFWESYTYSGHFTMVSSENILKSLVTLAAGHKVAFFIVVHGSYWQ</sequence>
<reference evidence="1" key="1">
    <citation type="submission" date="2023-03" db="EMBL/GenBank/DDBJ databases">
        <title>Massive genome expansion in bonnet fungi (Mycena s.s.) driven by repeated elements and novel gene families across ecological guilds.</title>
        <authorList>
            <consortium name="Lawrence Berkeley National Laboratory"/>
            <person name="Harder C.B."/>
            <person name="Miyauchi S."/>
            <person name="Viragh M."/>
            <person name="Kuo A."/>
            <person name="Thoen E."/>
            <person name="Andreopoulos B."/>
            <person name="Lu D."/>
            <person name="Skrede I."/>
            <person name="Drula E."/>
            <person name="Henrissat B."/>
            <person name="Morin E."/>
            <person name="Kohler A."/>
            <person name="Barry K."/>
            <person name="LaButti K."/>
            <person name="Morin E."/>
            <person name="Salamov A."/>
            <person name="Lipzen A."/>
            <person name="Mereny Z."/>
            <person name="Hegedus B."/>
            <person name="Baldrian P."/>
            <person name="Stursova M."/>
            <person name="Weitz H."/>
            <person name="Taylor A."/>
            <person name="Grigoriev I.V."/>
            <person name="Nagy L.G."/>
            <person name="Martin F."/>
            <person name="Kauserud H."/>
        </authorList>
    </citation>
    <scope>NUCLEOTIDE SEQUENCE</scope>
    <source>
        <strain evidence="1">CBHHK200</strain>
    </source>
</reference>
<name>A0AAD6TI60_9AGAR</name>
<dbReference type="Proteomes" id="UP001218188">
    <property type="component" value="Unassembled WGS sequence"/>
</dbReference>
<protein>
    <submittedName>
        <fullName evidence="1">Uncharacterized protein</fullName>
    </submittedName>
</protein>
<proteinExistence type="predicted"/>
<accession>A0AAD6TI60</accession>
<evidence type="ECO:0000313" key="2">
    <source>
        <dbReference type="Proteomes" id="UP001218188"/>
    </source>
</evidence>
<organism evidence="1 2">
    <name type="scientific">Mycena alexandri</name>
    <dbReference type="NCBI Taxonomy" id="1745969"/>
    <lineage>
        <taxon>Eukaryota</taxon>
        <taxon>Fungi</taxon>
        <taxon>Dikarya</taxon>
        <taxon>Basidiomycota</taxon>
        <taxon>Agaricomycotina</taxon>
        <taxon>Agaricomycetes</taxon>
        <taxon>Agaricomycetidae</taxon>
        <taxon>Agaricales</taxon>
        <taxon>Marasmiineae</taxon>
        <taxon>Mycenaceae</taxon>
        <taxon>Mycena</taxon>
    </lineage>
</organism>
<gene>
    <name evidence="1" type="ORF">C8F04DRAFT_1070192</name>
</gene>